<dbReference type="EMBL" id="FMYF01000002">
    <property type="protein sequence ID" value="SDB80555.1"/>
    <property type="molecule type" value="Genomic_DNA"/>
</dbReference>
<dbReference type="STRING" id="1577474.GA0111570_102346"/>
<dbReference type="InterPro" id="IPR050707">
    <property type="entry name" value="HTH_MetabolicPath_Reg"/>
</dbReference>
<dbReference type="InterPro" id="IPR014757">
    <property type="entry name" value="Tscrpt_reg_IclR_C"/>
</dbReference>
<dbReference type="Gene3D" id="1.10.10.10">
    <property type="entry name" value="Winged helix-like DNA-binding domain superfamily/Winged helix DNA-binding domain"/>
    <property type="match status" value="1"/>
</dbReference>
<dbReference type="InterPro" id="IPR036390">
    <property type="entry name" value="WH_DNA-bd_sf"/>
</dbReference>
<evidence type="ECO:0000259" key="5">
    <source>
        <dbReference type="PROSITE" id="PS51078"/>
    </source>
</evidence>
<dbReference type="SUPFAM" id="SSF46785">
    <property type="entry name" value="Winged helix' DNA-binding domain"/>
    <property type="match status" value="1"/>
</dbReference>
<dbReference type="Pfam" id="PF09339">
    <property type="entry name" value="HTH_IclR"/>
    <property type="match status" value="1"/>
</dbReference>
<dbReference type="Proteomes" id="UP000199086">
    <property type="component" value="Unassembled WGS sequence"/>
</dbReference>
<dbReference type="PANTHER" id="PTHR30136:SF35">
    <property type="entry name" value="HTH-TYPE TRANSCRIPTIONAL REGULATOR RV1719"/>
    <property type="match status" value="1"/>
</dbReference>
<dbReference type="InterPro" id="IPR005471">
    <property type="entry name" value="Tscrpt_reg_IclR_N"/>
</dbReference>
<dbReference type="PANTHER" id="PTHR30136">
    <property type="entry name" value="HELIX-TURN-HELIX TRANSCRIPTIONAL REGULATOR, ICLR FAMILY"/>
    <property type="match status" value="1"/>
</dbReference>
<dbReference type="AlphaFoldDB" id="A0A1G6GFL5"/>
<evidence type="ECO:0000313" key="7">
    <source>
        <dbReference type="Proteomes" id="UP000199086"/>
    </source>
</evidence>
<reference evidence="6 7" key="1">
    <citation type="submission" date="2016-06" db="EMBL/GenBank/DDBJ databases">
        <authorList>
            <person name="Olsen C.W."/>
            <person name="Carey S."/>
            <person name="Hinshaw L."/>
            <person name="Karasin A.I."/>
        </authorList>
    </citation>
    <scope>NUCLEOTIDE SEQUENCE [LARGE SCALE GENOMIC DNA]</scope>
    <source>
        <strain evidence="6 7">LZ-22</strain>
    </source>
</reference>
<organism evidence="6 7">
    <name type="scientific">Raineyella antarctica</name>
    <dbReference type="NCBI Taxonomy" id="1577474"/>
    <lineage>
        <taxon>Bacteria</taxon>
        <taxon>Bacillati</taxon>
        <taxon>Actinomycetota</taxon>
        <taxon>Actinomycetes</taxon>
        <taxon>Propionibacteriales</taxon>
        <taxon>Propionibacteriaceae</taxon>
        <taxon>Raineyella</taxon>
    </lineage>
</organism>
<dbReference type="OrthoDB" id="8479143at2"/>
<gene>
    <name evidence="6" type="ORF">GA0111570_102346</name>
</gene>
<evidence type="ECO:0000256" key="2">
    <source>
        <dbReference type="ARBA" id="ARBA00023125"/>
    </source>
</evidence>
<keyword evidence="3" id="KW-0804">Transcription</keyword>
<evidence type="ECO:0000256" key="1">
    <source>
        <dbReference type="ARBA" id="ARBA00023015"/>
    </source>
</evidence>
<protein>
    <submittedName>
        <fullName evidence="6">Transcriptional regulator, IclR family</fullName>
    </submittedName>
</protein>
<dbReference type="PROSITE" id="PS51078">
    <property type="entry name" value="ICLR_ED"/>
    <property type="match status" value="1"/>
</dbReference>
<proteinExistence type="predicted"/>
<dbReference type="GO" id="GO:0003700">
    <property type="term" value="F:DNA-binding transcription factor activity"/>
    <property type="evidence" value="ECO:0007669"/>
    <property type="project" value="TreeGrafter"/>
</dbReference>
<keyword evidence="7" id="KW-1185">Reference proteome</keyword>
<name>A0A1G6GFL5_9ACTN</name>
<keyword evidence="2" id="KW-0238">DNA-binding</keyword>
<evidence type="ECO:0000256" key="3">
    <source>
        <dbReference type="ARBA" id="ARBA00023163"/>
    </source>
</evidence>
<dbReference type="SUPFAM" id="SSF55781">
    <property type="entry name" value="GAF domain-like"/>
    <property type="match status" value="1"/>
</dbReference>
<keyword evidence="1" id="KW-0805">Transcription regulation</keyword>
<feature type="domain" description="IclR-ED" evidence="5">
    <location>
        <begin position="70"/>
        <end position="252"/>
    </location>
</feature>
<accession>A0A1G6GFL5</accession>
<dbReference type="PROSITE" id="PS51077">
    <property type="entry name" value="HTH_ICLR"/>
    <property type="match status" value="1"/>
</dbReference>
<evidence type="ECO:0000313" key="6">
    <source>
        <dbReference type="EMBL" id="SDB80555.1"/>
    </source>
</evidence>
<dbReference type="SMART" id="SM00346">
    <property type="entry name" value="HTH_ICLR"/>
    <property type="match status" value="1"/>
</dbReference>
<dbReference type="GO" id="GO:0003677">
    <property type="term" value="F:DNA binding"/>
    <property type="evidence" value="ECO:0007669"/>
    <property type="project" value="UniProtKB-KW"/>
</dbReference>
<dbReference type="InterPro" id="IPR029016">
    <property type="entry name" value="GAF-like_dom_sf"/>
</dbReference>
<sequence>MSENVRGLELLSKADAVLRALERGGSLSTSELADATGEPLSSMYRLLSHLVAIGWVDKGASRATYRLGLYVLEVGGVCDDRLDLLATARPELVRLRDDSGVTVFLHVPRGTGAVCVDRLAGRGVRSLKQILGGTLPLYAGAGPRALLAQLPPAEAAEVLQAFETAARTDSSIPPRSELEHGMRRDAARGYAVSDGDVTPGVAALGAPVFDHRGELTAAISISGIRQQILGDESEMSRLVTTAAQRVSAGLGFRPQEESR</sequence>
<dbReference type="Gene3D" id="3.30.450.40">
    <property type="match status" value="1"/>
</dbReference>
<dbReference type="RefSeq" id="WP_092606709.1">
    <property type="nucleotide sequence ID" value="NZ_FMYF01000002.1"/>
</dbReference>
<dbReference type="Pfam" id="PF01614">
    <property type="entry name" value="IclR_C"/>
    <property type="match status" value="1"/>
</dbReference>
<dbReference type="GO" id="GO:0045892">
    <property type="term" value="P:negative regulation of DNA-templated transcription"/>
    <property type="evidence" value="ECO:0007669"/>
    <property type="project" value="TreeGrafter"/>
</dbReference>
<dbReference type="InterPro" id="IPR036388">
    <property type="entry name" value="WH-like_DNA-bd_sf"/>
</dbReference>
<evidence type="ECO:0000259" key="4">
    <source>
        <dbReference type="PROSITE" id="PS51077"/>
    </source>
</evidence>
<feature type="domain" description="HTH iclR-type" evidence="4">
    <location>
        <begin position="8"/>
        <end position="69"/>
    </location>
</feature>